<evidence type="ECO:0000313" key="2">
    <source>
        <dbReference type="EMBL" id="MED6292592.1"/>
    </source>
</evidence>
<organism evidence="2 3">
    <name type="scientific">Characodon lateralis</name>
    <dbReference type="NCBI Taxonomy" id="208331"/>
    <lineage>
        <taxon>Eukaryota</taxon>
        <taxon>Metazoa</taxon>
        <taxon>Chordata</taxon>
        <taxon>Craniata</taxon>
        <taxon>Vertebrata</taxon>
        <taxon>Euteleostomi</taxon>
        <taxon>Actinopterygii</taxon>
        <taxon>Neopterygii</taxon>
        <taxon>Teleostei</taxon>
        <taxon>Neoteleostei</taxon>
        <taxon>Acanthomorphata</taxon>
        <taxon>Ovalentaria</taxon>
        <taxon>Atherinomorphae</taxon>
        <taxon>Cyprinodontiformes</taxon>
        <taxon>Goodeidae</taxon>
        <taxon>Characodon</taxon>
    </lineage>
</organism>
<reference evidence="2 3" key="1">
    <citation type="submission" date="2021-06" db="EMBL/GenBank/DDBJ databases">
        <authorList>
            <person name="Palmer J.M."/>
        </authorList>
    </citation>
    <scope>NUCLEOTIDE SEQUENCE [LARGE SCALE GENOMIC DNA]</scope>
    <source>
        <strain evidence="2 3">CL_MEX2019</strain>
        <tissue evidence="2">Muscle</tissue>
    </source>
</reference>
<dbReference type="EMBL" id="JAHUTJ010073851">
    <property type="protein sequence ID" value="MED6292592.1"/>
    <property type="molecule type" value="Genomic_DNA"/>
</dbReference>
<dbReference type="Proteomes" id="UP001352852">
    <property type="component" value="Unassembled WGS sequence"/>
</dbReference>
<feature type="compositionally biased region" description="Basic residues" evidence="1">
    <location>
        <begin position="26"/>
        <end position="37"/>
    </location>
</feature>
<gene>
    <name evidence="2" type="ORF">CHARACLAT_001979</name>
</gene>
<keyword evidence="3" id="KW-1185">Reference proteome</keyword>
<sequence length="111" mass="12429">MDHSDSDQFTHSQKRSHGQTSMQAHISKHKQMQKQTHKPPSSSSVSVCDWLVLVSCPAILTNDLEAAAPHSFDCFLSRPVWVSCRSIKISKDKSPVLSSSCHPFLLRFLLP</sequence>
<comment type="caution">
    <text evidence="2">The sequence shown here is derived from an EMBL/GenBank/DDBJ whole genome shotgun (WGS) entry which is preliminary data.</text>
</comment>
<feature type="region of interest" description="Disordered" evidence="1">
    <location>
        <begin position="1"/>
        <end position="44"/>
    </location>
</feature>
<accession>A0ABU7EZH3</accession>
<name>A0ABU7EZH3_9TELE</name>
<proteinExistence type="predicted"/>
<evidence type="ECO:0000256" key="1">
    <source>
        <dbReference type="SAM" id="MobiDB-lite"/>
    </source>
</evidence>
<evidence type="ECO:0000313" key="3">
    <source>
        <dbReference type="Proteomes" id="UP001352852"/>
    </source>
</evidence>
<protein>
    <submittedName>
        <fullName evidence="2">Uncharacterized protein</fullName>
    </submittedName>
</protein>